<dbReference type="EMBL" id="AAOE01000035">
    <property type="protein sequence ID" value="EAR07672.1"/>
    <property type="molecule type" value="Genomic_DNA"/>
</dbReference>
<evidence type="ECO:0000313" key="2">
    <source>
        <dbReference type="Proteomes" id="UP000005953"/>
    </source>
</evidence>
<dbReference type="InterPro" id="IPR029032">
    <property type="entry name" value="AhpD-like"/>
</dbReference>
<sequence>MLKKHSSETATNGEITMSHFTIHTIESAPDDSKPLLKKSLKANGVVPGLHGVLAESPNLLKGYQELHQLFLNSSFNAEELTVVWQTINVEHECHYCVPAHTGIANAMKVDPALTEALRNREPMPTPKLQALQDLTLTLVRNRGYATDEDLEAFFAVGYGQQQVLDIILGLSQKVISNYVNHMARTPVDKRFEKYTWQ</sequence>
<evidence type="ECO:0008006" key="3">
    <source>
        <dbReference type="Google" id="ProtNLM"/>
    </source>
</evidence>
<name>A4BJN2_9GAMM</name>
<dbReference type="PANTHER" id="PTHR35446">
    <property type="entry name" value="SI:CH211-175M2.5"/>
    <property type="match status" value="1"/>
</dbReference>
<evidence type="ECO:0000313" key="1">
    <source>
        <dbReference type="EMBL" id="EAR07672.1"/>
    </source>
</evidence>
<dbReference type="PANTHER" id="PTHR35446:SF3">
    <property type="entry name" value="CMD DOMAIN-CONTAINING PROTEIN"/>
    <property type="match status" value="1"/>
</dbReference>
<proteinExistence type="predicted"/>
<dbReference type="SUPFAM" id="SSF69118">
    <property type="entry name" value="AhpD-like"/>
    <property type="match status" value="1"/>
</dbReference>
<accession>A4BJN2</accession>
<gene>
    <name evidence="1" type="ORF">MED297_06519</name>
</gene>
<dbReference type="Gene3D" id="1.20.1290.10">
    <property type="entry name" value="AhpD-like"/>
    <property type="match status" value="1"/>
</dbReference>
<comment type="caution">
    <text evidence="1">The sequence shown here is derived from an EMBL/GenBank/DDBJ whole genome shotgun (WGS) entry which is preliminary data.</text>
</comment>
<organism evidence="1 2">
    <name type="scientific">Reinekea blandensis MED297</name>
    <dbReference type="NCBI Taxonomy" id="314283"/>
    <lineage>
        <taxon>Bacteria</taxon>
        <taxon>Pseudomonadati</taxon>
        <taxon>Pseudomonadota</taxon>
        <taxon>Gammaproteobacteria</taxon>
        <taxon>Oceanospirillales</taxon>
        <taxon>Saccharospirillaceae</taxon>
        <taxon>Reinekea</taxon>
    </lineage>
</organism>
<dbReference type="AlphaFoldDB" id="A4BJN2"/>
<keyword evidence="2" id="KW-1185">Reference proteome</keyword>
<dbReference type="Proteomes" id="UP000005953">
    <property type="component" value="Unassembled WGS sequence"/>
</dbReference>
<protein>
    <recommendedName>
        <fullName evidence="3">Carboxymuconolactone decarboxylase-like domain-containing protein</fullName>
    </recommendedName>
</protein>
<dbReference type="STRING" id="314283.MED297_06519"/>
<reference evidence="1 2" key="1">
    <citation type="submission" date="2006-02" db="EMBL/GenBank/DDBJ databases">
        <authorList>
            <person name="Pinhassi J."/>
            <person name="Pedros-Alio C."/>
            <person name="Ferriera S."/>
            <person name="Johnson J."/>
            <person name="Kravitz S."/>
            <person name="Halpern A."/>
            <person name="Remington K."/>
            <person name="Beeson K."/>
            <person name="Tran B."/>
            <person name="Rogers Y.-H."/>
            <person name="Friedman R."/>
            <person name="Venter J.C."/>
        </authorList>
    </citation>
    <scope>NUCLEOTIDE SEQUENCE [LARGE SCALE GENOMIC DNA]</scope>
    <source>
        <strain evidence="1 2">MED297</strain>
    </source>
</reference>
<dbReference type="HOGENOM" id="CLU_082760_5_1_6"/>